<accession>A0A1I1ZPB5</accession>
<keyword evidence="2" id="KW-1185">Reference proteome</keyword>
<dbReference type="Proteomes" id="UP000199474">
    <property type="component" value="Unassembled WGS sequence"/>
</dbReference>
<dbReference type="EMBL" id="FOMR01000013">
    <property type="protein sequence ID" value="SFE33178.1"/>
    <property type="molecule type" value="Genomic_DNA"/>
</dbReference>
<name>A0A1I1ZPB5_9BACI</name>
<reference evidence="2" key="1">
    <citation type="submission" date="2016-10" db="EMBL/GenBank/DDBJ databases">
        <authorList>
            <person name="Varghese N."/>
            <person name="Submissions S."/>
        </authorList>
    </citation>
    <scope>NUCLEOTIDE SEQUENCE [LARGE SCALE GENOMIC DNA]</scope>
    <source>
        <strain evidence="2">DSM 22530</strain>
    </source>
</reference>
<dbReference type="AlphaFoldDB" id="A0A1I1ZPB5"/>
<evidence type="ECO:0000313" key="2">
    <source>
        <dbReference type="Proteomes" id="UP000199474"/>
    </source>
</evidence>
<gene>
    <name evidence="1" type="ORF">SAMN05216238_1134</name>
</gene>
<proteinExistence type="predicted"/>
<protein>
    <submittedName>
        <fullName evidence="1">Uncharacterized protein</fullName>
    </submittedName>
</protein>
<evidence type="ECO:0000313" key="1">
    <source>
        <dbReference type="EMBL" id="SFE33178.1"/>
    </source>
</evidence>
<organism evidence="1 2">
    <name type="scientific">Lentibacillus persicus</name>
    <dbReference type="NCBI Taxonomy" id="640948"/>
    <lineage>
        <taxon>Bacteria</taxon>
        <taxon>Bacillati</taxon>
        <taxon>Bacillota</taxon>
        <taxon>Bacilli</taxon>
        <taxon>Bacillales</taxon>
        <taxon>Bacillaceae</taxon>
        <taxon>Lentibacillus</taxon>
    </lineage>
</organism>
<sequence>MEKIIEGHLVGFGSLRDMEHLKDDYHGEFTDGGMSEINIHVYSKVPSKEQCESMCAKKSGEVTSYTL</sequence>
<dbReference type="OrthoDB" id="2721274at2"/>
<dbReference type="RefSeq" id="WP_090086903.1">
    <property type="nucleotide sequence ID" value="NZ_FOMR01000013.1"/>
</dbReference>